<gene>
    <name evidence="3" type="ORF">B0T17DRAFT_621239</name>
</gene>
<protein>
    <submittedName>
        <fullName evidence="3">S-adenosyl-L-methionine-dependent methyltransferase</fullName>
    </submittedName>
</protein>
<organism evidence="3 4">
    <name type="scientific">Bombardia bombarda</name>
    <dbReference type="NCBI Taxonomy" id="252184"/>
    <lineage>
        <taxon>Eukaryota</taxon>
        <taxon>Fungi</taxon>
        <taxon>Dikarya</taxon>
        <taxon>Ascomycota</taxon>
        <taxon>Pezizomycotina</taxon>
        <taxon>Sordariomycetes</taxon>
        <taxon>Sordariomycetidae</taxon>
        <taxon>Sordariales</taxon>
        <taxon>Lasiosphaeriaceae</taxon>
        <taxon>Bombardia</taxon>
    </lineage>
</organism>
<keyword evidence="4" id="KW-1185">Reference proteome</keyword>
<proteinExistence type="inferred from homology"/>
<dbReference type="EMBL" id="JAULSR010000011">
    <property type="protein sequence ID" value="KAK0609946.1"/>
    <property type="molecule type" value="Genomic_DNA"/>
</dbReference>
<accession>A0AA39T0T2</accession>
<feature type="compositionally biased region" description="Low complexity" evidence="2">
    <location>
        <begin position="24"/>
        <end position="45"/>
    </location>
</feature>
<name>A0AA39T0T2_9PEZI</name>
<dbReference type="Gene3D" id="3.40.50.150">
    <property type="entry name" value="Vaccinia Virus protein VP39"/>
    <property type="match status" value="1"/>
</dbReference>
<dbReference type="PANTHER" id="PTHR43591:SF10">
    <property type="entry name" value="ABC TRANSMEMBRANE TYPE-1 DOMAIN-CONTAINING PROTEIN-RELATED"/>
    <property type="match status" value="1"/>
</dbReference>
<dbReference type="Proteomes" id="UP001174934">
    <property type="component" value="Unassembled WGS sequence"/>
</dbReference>
<comment type="caution">
    <text evidence="3">The sequence shown here is derived from an EMBL/GenBank/DDBJ whole genome shotgun (WGS) entry which is preliminary data.</text>
</comment>
<dbReference type="SUPFAM" id="SSF53335">
    <property type="entry name" value="S-adenosyl-L-methionine-dependent methyltransferases"/>
    <property type="match status" value="1"/>
</dbReference>
<feature type="region of interest" description="Disordered" evidence="2">
    <location>
        <begin position="1"/>
        <end position="45"/>
    </location>
</feature>
<dbReference type="PANTHER" id="PTHR43591">
    <property type="entry name" value="METHYLTRANSFERASE"/>
    <property type="match status" value="1"/>
</dbReference>
<comment type="similarity">
    <text evidence="1">Belongs to the methyltransferase superfamily. LaeA methyltransferase family.</text>
</comment>
<evidence type="ECO:0000313" key="4">
    <source>
        <dbReference type="Proteomes" id="UP001174934"/>
    </source>
</evidence>
<dbReference type="GO" id="GO:0032259">
    <property type="term" value="P:methylation"/>
    <property type="evidence" value="ECO:0007669"/>
    <property type="project" value="UniProtKB-KW"/>
</dbReference>
<evidence type="ECO:0000256" key="1">
    <source>
        <dbReference type="ARBA" id="ARBA00038158"/>
    </source>
</evidence>
<sequence>MGAMGDRNSPGRRTSPAPSPPSAAPKSQSPAASPPAEEAETSTAPAGILPAEYWIQQGLEESHNDNDSTFEDTVSSTASLSESILQYRTLHGRTYHSDKVTDNQYWTPNDEKQKESMDIIHHMIMLVLDGRLFRAPLRDDIQKVIDVGTGTGMWAIDFADQFPTADVTGTDISPIQPSWVPPNLRFEIDDATKEWTYPANTFDFIHSRYMFGSIGDWAGFYREAYRCCKPGGWVESFEPSAVMESDDGSLYERSPMDQWGKVFVEAGRKLGRPFDVPQQDLQRKGMEEAGFVNVDIWDFKCPLSGWPKDRKLNEIGMYSQLAIEQDIEGYVLFMWGQVMGWSSEQIGVYIAHFRRQLRDYNVHAYVRMRSVFAQKPYTDAR</sequence>
<keyword evidence="3" id="KW-0808">Transferase</keyword>
<evidence type="ECO:0000313" key="3">
    <source>
        <dbReference type="EMBL" id="KAK0609946.1"/>
    </source>
</evidence>
<dbReference type="GO" id="GO:0008168">
    <property type="term" value="F:methyltransferase activity"/>
    <property type="evidence" value="ECO:0007669"/>
    <property type="project" value="UniProtKB-KW"/>
</dbReference>
<dbReference type="CDD" id="cd02440">
    <property type="entry name" value="AdoMet_MTases"/>
    <property type="match status" value="1"/>
</dbReference>
<keyword evidence="3" id="KW-0489">Methyltransferase</keyword>
<dbReference type="Pfam" id="PF13489">
    <property type="entry name" value="Methyltransf_23"/>
    <property type="match status" value="1"/>
</dbReference>
<reference evidence="3" key="1">
    <citation type="submission" date="2023-06" db="EMBL/GenBank/DDBJ databases">
        <title>Genome-scale phylogeny and comparative genomics of the fungal order Sordariales.</title>
        <authorList>
            <consortium name="Lawrence Berkeley National Laboratory"/>
            <person name="Hensen N."/>
            <person name="Bonometti L."/>
            <person name="Westerberg I."/>
            <person name="Brannstrom I.O."/>
            <person name="Guillou S."/>
            <person name="Cros-Aarteil S."/>
            <person name="Calhoun S."/>
            <person name="Haridas S."/>
            <person name="Kuo A."/>
            <person name="Mondo S."/>
            <person name="Pangilinan J."/>
            <person name="Riley R."/>
            <person name="LaButti K."/>
            <person name="Andreopoulos B."/>
            <person name="Lipzen A."/>
            <person name="Chen C."/>
            <person name="Yanf M."/>
            <person name="Daum C."/>
            <person name="Ng V."/>
            <person name="Clum A."/>
            <person name="Steindorff A."/>
            <person name="Ohm R."/>
            <person name="Martin F."/>
            <person name="Silar P."/>
            <person name="Natvig D."/>
            <person name="Lalanne C."/>
            <person name="Gautier V."/>
            <person name="Ament-velasquez S.L."/>
            <person name="Kruys A."/>
            <person name="Hutchinson M.I."/>
            <person name="Powell A.J."/>
            <person name="Barry K."/>
            <person name="Miller A.N."/>
            <person name="Grigoriev I.V."/>
            <person name="Debuchy R."/>
            <person name="Gladieux P."/>
            <person name="Thoren M.H."/>
            <person name="Johannesson H."/>
        </authorList>
    </citation>
    <scope>NUCLEOTIDE SEQUENCE</scope>
    <source>
        <strain evidence="3">SMH3391-2</strain>
    </source>
</reference>
<evidence type="ECO:0000256" key="2">
    <source>
        <dbReference type="SAM" id="MobiDB-lite"/>
    </source>
</evidence>
<dbReference type="InterPro" id="IPR029063">
    <property type="entry name" value="SAM-dependent_MTases_sf"/>
</dbReference>
<dbReference type="AlphaFoldDB" id="A0AA39T0T2"/>